<name>A0AAQ4FG80_AMBAM</name>
<dbReference type="EMBL" id="JARKHS020003363">
    <property type="protein sequence ID" value="KAK8785632.1"/>
    <property type="molecule type" value="Genomic_DNA"/>
</dbReference>
<accession>A0AAQ4FG80</accession>
<keyword evidence="3" id="KW-1185">Reference proteome</keyword>
<proteinExistence type="predicted"/>
<feature type="transmembrane region" description="Helical" evidence="1">
    <location>
        <begin position="87"/>
        <end position="115"/>
    </location>
</feature>
<reference evidence="2 3" key="1">
    <citation type="journal article" date="2023" name="Arcadia Sci">
        <title>De novo assembly of a long-read Amblyomma americanum tick genome.</title>
        <authorList>
            <person name="Chou S."/>
            <person name="Poskanzer K.E."/>
            <person name="Rollins M."/>
            <person name="Thuy-Boun P.S."/>
        </authorList>
    </citation>
    <scope>NUCLEOTIDE SEQUENCE [LARGE SCALE GENOMIC DNA]</scope>
    <source>
        <strain evidence="2">F_SG_1</strain>
        <tissue evidence="2">Salivary glands</tissue>
    </source>
</reference>
<protein>
    <submittedName>
        <fullName evidence="2">Uncharacterized protein</fullName>
    </submittedName>
</protein>
<keyword evidence="1" id="KW-0812">Transmembrane</keyword>
<dbReference type="Proteomes" id="UP001321473">
    <property type="component" value="Unassembled WGS sequence"/>
</dbReference>
<evidence type="ECO:0000256" key="1">
    <source>
        <dbReference type="SAM" id="Phobius"/>
    </source>
</evidence>
<evidence type="ECO:0000313" key="3">
    <source>
        <dbReference type="Proteomes" id="UP001321473"/>
    </source>
</evidence>
<gene>
    <name evidence="2" type="ORF">V5799_008002</name>
</gene>
<dbReference type="AlphaFoldDB" id="A0AAQ4FG80"/>
<keyword evidence="1" id="KW-0472">Membrane</keyword>
<organism evidence="2 3">
    <name type="scientific">Amblyomma americanum</name>
    <name type="common">Lone star tick</name>
    <dbReference type="NCBI Taxonomy" id="6943"/>
    <lineage>
        <taxon>Eukaryota</taxon>
        <taxon>Metazoa</taxon>
        <taxon>Ecdysozoa</taxon>
        <taxon>Arthropoda</taxon>
        <taxon>Chelicerata</taxon>
        <taxon>Arachnida</taxon>
        <taxon>Acari</taxon>
        <taxon>Parasitiformes</taxon>
        <taxon>Ixodida</taxon>
        <taxon>Ixodoidea</taxon>
        <taxon>Ixodidae</taxon>
        <taxon>Amblyomminae</taxon>
        <taxon>Amblyomma</taxon>
    </lineage>
</organism>
<comment type="caution">
    <text evidence="2">The sequence shown here is derived from an EMBL/GenBank/DDBJ whole genome shotgun (WGS) entry which is preliminary data.</text>
</comment>
<sequence>MIVLWYPTRSPGLSRYEMDMTFHHVDSISAATKHTLLLRPSGSYEYSLQQRMLKRLEFPYDTNCVDYAKLDKLAHYPAYHTQEVTQILALVGGYLGIWLGLSLRTFAIILIDWCFERLRRLQRSKYAAAEVSSVARFLRLVVGIASLVLCVRNSLEDVHHYWRFPAAVVYNEDQDVRFPVLTLCFPDGWKVAYTYVLHTVCYSMDFDLAAELKEAETAFAECPEPWKY</sequence>
<evidence type="ECO:0000313" key="2">
    <source>
        <dbReference type="EMBL" id="KAK8785632.1"/>
    </source>
</evidence>
<feature type="non-terminal residue" evidence="2">
    <location>
        <position position="228"/>
    </location>
</feature>
<keyword evidence="1" id="KW-1133">Transmembrane helix</keyword>